<gene>
    <name evidence="2" type="ORF">TKK_016737</name>
</gene>
<keyword evidence="3" id="KW-1185">Reference proteome</keyword>
<dbReference type="EMBL" id="JBJJXI010000136">
    <property type="protein sequence ID" value="KAL3387601.1"/>
    <property type="molecule type" value="Genomic_DNA"/>
</dbReference>
<proteinExistence type="predicted"/>
<name>A0ABD2W4B6_9HYME</name>
<accession>A0ABD2W4B6</accession>
<evidence type="ECO:0000313" key="3">
    <source>
        <dbReference type="Proteomes" id="UP001627154"/>
    </source>
</evidence>
<dbReference type="AlphaFoldDB" id="A0ABD2W4B6"/>
<sequence length="162" mass="17986">MRVVTFAAQQPRRQWNISRADELLRIANVTAVAERCDKYEQSCVCVRRRYAGASPSLIVRKSKFIRLTCMYTITDGECSSIHLLPHKRRSRSGNAIVQEMRLRLLPSDIPAAARLGFFRAPTALSALATSVAAAKDGNRSSSWRCASGVEKEAPRTTTKTTT</sequence>
<reference evidence="2 3" key="1">
    <citation type="journal article" date="2024" name="bioRxiv">
        <title>A reference genome for Trichogramma kaykai: A tiny desert-dwelling parasitoid wasp with competing sex-ratio distorters.</title>
        <authorList>
            <person name="Culotta J."/>
            <person name="Lindsey A.R."/>
        </authorList>
    </citation>
    <scope>NUCLEOTIDE SEQUENCE [LARGE SCALE GENOMIC DNA]</scope>
    <source>
        <strain evidence="2 3">KSX58</strain>
    </source>
</reference>
<dbReference type="Proteomes" id="UP001627154">
    <property type="component" value="Unassembled WGS sequence"/>
</dbReference>
<evidence type="ECO:0000256" key="1">
    <source>
        <dbReference type="SAM" id="MobiDB-lite"/>
    </source>
</evidence>
<comment type="caution">
    <text evidence="2">The sequence shown here is derived from an EMBL/GenBank/DDBJ whole genome shotgun (WGS) entry which is preliminary data.</text>
</comment>
<evidence type="ECO:0000313" key="2">
    <source>
        <dbReference type="EMBL" id="KAL3387601.1"/>
    </source>
</evidence>
<feature type="region of interest" description="Disordered" evidence="1">
    <location>
        <begin position="139"/>
        <end position="162"/>
    </location>
</feature>
<organism evidence="2 3">
    <name type="scientific">Trichogramma kaykai</name>
    <dbReference type="NCBI Taxonomy" id="54128"/>
    <lineage>
        <taxon>Eukaryota</taxon>
        <taxon>Metazoa</taxon>
        <taxon>Ecdysozoa</taxon>
        <taxon>Arthropoda</taxon>
        <taxon>Hexapoda</taxon>
        <taxon>Insecta</taxon>
        <taxon>Pterygota</taxon>
        <taxon>Neoptera</taxon>
        <taxon>Endopterygota</taxon>
        <taxon>Hymenoptera</taxon>
        <taxon>Apocrita</taxon>
        <taxon>Proctotrupomorpha</taxon>
        <taxon>Chalcidoidea</taxon>
        <taxon>Trichogrammatidae</taxon>
        <taxon>Trichogramma</taxon>
    </lineage>
</organism>
<protein>
    <submittedName>
        <fullName evidence="2">Uncharacterized protein</fullName>
    </submittedName>
</protein>